<keyword evidence="3" id="KW-1185">Reference proteome</keyword>
<dbReference type="Proteomes" id="UP000252519">
    <property type="component" value="Unassembled WGS sequence"/>
</dbReference>
<dbReference type="AlphaFoldDB" id="A0A368FYE7"/>
<reference evidence="2 3" key="1">
    <citation type="submission" date="2014-10" db="EMBL/GenBank/DDBJ databases">
        <title>Draft genome of the hookworm Ancylostoma caninum.</title>
        <authorList>
            <person name="Mitreva M."/>
        </authorList>
    </citation>
    <scope>NUCLEOTIDE SEQUENCE [LARGE SCALE GENOMIC DNA]</scope>
    <source>
        <strain evidence="2 3">Baltimore</strain>
    </source>
</reference>
<evidence type="ECO:0000313" key="3">
    <source>
        <dbReference type="Proteomes" id="UP000252519"/>
    </source>
</evidence>
<dbReference type="InterPro" id="IPR006342">
    <property type="entry name" value="FkbM_mtfrase"/>
</dbReference>
<dbReference type="PANTHER" id="PTHR22989">
    <property type="entry name" value="UNCHARACTERIZED DUF13 C.ELEGANS"/>
    <property type="match status" value="1"/>
</dbReference>
<evidence type="ECO:0000259" key="1">
    <source>
        <dbReference type="Pfam" id="PF05050"/>
    </source>
</evidence>
<gene>
    <name evidence="2" type="ORF">ANCCAN_18112</name>
</gene>
<proteinExistence type="predicted"/>
<dbReference type="STRING" id="29170.A0A368FYE7"/>
<name>A0A368FYE7_ANCCA</name>
<sequence>MLPKGSKFYGADPIYDGNDELYARVGKFFPLAVGNETTYDEASVLSHGRYRNVPVVHLDIVSFLTKIVKTRVIDLLLMDNEGTLT</sequence>
<dbReference type="OrthoDB" id="5869502at2759"/>
<dbReference type="EMBL" id="JOJR01000600">
    <property type="protein sequence ID" value="RCN36019.1"/>
    <property type="molecule type" value="Genomic_DNA"/>
</dbReference>
<comment type="caution">
    <text evidence="2">The sequence shown here is derived from an EMBL/GenBank/DDBJ whole genome shotgun (WGS) entry which is preliminary data.</text>
</comment>
<feature type="domain" description="Methyltransferase FkbM" evidence="1">
    <location>
        <begin position="24"/>
        <end position="82"/>
    </location>
</feature>
<protein>
    <recommendedName>
        <fullName evidence="1">Methyltransferase FkbM domain-containing protein</fullName>
    </recommendedName>
</protein>
<dbReference type="Pfam" id="PF05050">
    <property type="entry name" value="Methyltransf_21"/>
    <property type="match status" value="1"/>
</dbReference>
<accession>A0A368FYE7</accession>
<organism evidence="2 3">
    <name type="scientific">Ancylostoma caninum</name>
    <name type="common">Dog hookworm</name>
    <dbReference type="NCBI Taxonomy" id="29170"/>
    <lineage>
        <taxon>Eukaryota</taxon>
        <taxon>Metazoa</taxon>
        <taxon>Ecdysozoa</taxon>
        <taxon>Nematoda</taxon>
        <taxon>Chromadorea</taxon>
        <taxon>Rhabditida</taxon>
        <taxon>Rhabditina</taxon>
        <taxon>Rhabditomorpha</taxon>
        <taxon>Strongyloidea</taxon>
        <taxon>Ancylostomatidae</taxon>
        <taxon>Ancylostomatinae</taxon>
        <taxon>Ancylostoma</taxon>
    </lineage>
</organism>
<dbReference type="PANTHER" id="PTHR22989:SF3">
    <property type="entry name" value="METHYLTRANSFERASE FKBM DOMAIN-CONTAINING PROTEIN"/>
    <property type="match status" value="1"/>
</dbReference>
<evidence type="ECO:0000313" key="2">
    <source>
        <dbReference type="EMBL" id="RCN36019.1"/>
    </source>
</evidence>